<evidence type="ECO:0000259" key="7">
    <source>
        <dbReference type="Pfam" id="PF03772"/>
    </source>
</evidence>
<dbReference type="EMBL" id="CP027062">
    <property type="protein sequence ID" value="AVI51071.1"/>
    <property type="molecule type" value="Genomic_DNA"/>
</dbReference>
<dbReference type="PANTHER" id="PTHR30619:SF1">
    <property type="entry name" value="RECOMBINATION PROTEIN 2"/>
    <property type="match status" value="1"/>
</dbReference>
<dbReference type="InterPro" id="IPR052159">
    <property type="entry name" value="Competence_DNA_uptake"/>
</dbReference>
<feature type="transmembrane region" description="Helical" evidence="6">
    <location>
        <begin position="247"/>
        <end position="274"/>
    </location>
</feature>
<dbReference type="Proteomes" id="UP000238442">
    <property type="component" value="Chromosome"/>
</dbReference>
<evidence type="ECO:0000256" key="6">
    <source>
        <dbReference type="SAM" id="Phobius"/>
    </source>
</evidence>
<dbReference type="Pfam" id="PF03772">
    <property type="entry name" value="Competence"/>
    <property type="match status" value="1"/>
</dbReference>
<feature type="transmembrane region" description="Helical" evidence="6">
    <location>
        <begin position="384"/>
        <end position="407"/>
    </location>
</feature>
<feature type="transmembrane region" description="Helical" evidence="6">
    <location>
        <begin position="419"/>
        <end position="441"/>
    </location>
</feature>
<comment type="subcellular location">
    <subcellularLocation>
        <location evidence="1">Cell membrane</location>
        <topology evidence="1">Multi-pass membrane protein</topology>
    </subcellularLocation>
</comment>
<evidence type="ECO:0000313" key="10">
    <source>
        <dbReference type="Proteomes" id="UP000238442"/>
    </source>
</evidence>
<feature type="domain" description="DUF4131" evidence="8">
    <location>
        <begin position="26"/>
        <end position="186"/>
    </location>
</feature>
<evidence type="ECO:0000256" key="1">
    <source>
        <dbReference type="ARBA" id="ARBA00004651"/>
    </source>
</evidence>
<organism evidence="9 10">
    <name type="scientific">Pukyongia salina</name>
    <dbReference type="NCBI Taxonomy" id="2094025"/>
    <lineage>
        <taxon>Bacteria</taxon>
        <taxon>Pseudomonadati</taxon>
        <taxon>Bacteroidota</taxon>
        <taxon>Flavobacteriia</taxon>
        <taxon>Flavobacteriales</taxon>
        <taxon>Flavobacteriaceae</taxon>
        <taxon>Pukyongia</taxon>
    </lineage>
</organism>
<dbReference type="InterPro" id="IPR004477">
    <property type="entry name" value="ComEC_N"/>
</dbReference>
<feature type="transmembrane region" description="Helical" evidence="6">
    <location>
        <begin position="31"/>
        <end position="48"/>
    </location>
</feature>
<feature type="transmembrane region" description="Helical" evidence="6">
    <location>
        <begin position="508"/>
        <end position="525"/>
    </location>
</feature>
<evidence type="ECO:0008006" key="11">
    <source>
        <dbReference type="Google" id="ProtNLM"/>
    </source>
</evidence>
<dbReference type="RefSeq" id="WP_105216312.1">
    <property type="nucleotide sequence ID" value="NZ_CP027062.1"/>
</dbReference>
<feature type="transmembrane region" description="Helical" evidence="6">
    <location>
        <begin position="477"/>
        <end position="496"/>
    </location>
</feature>
<dbReference type="Pfam" id="PF13567">
    <property type="entry name" value="DUF4131"/>
    <property type="match status" value="1"/>
</dbReference>
<reference evidence="9 10" key="1">
    <citation type="submission" date="2018-02" db="EMBL/GenBank/DDBJ databases">
        <title>Genomic analysis of the strain RR4-38 isolated from a seawater recirculating aquaculture system.</title>
        <authorList>
            <person name="Kim Y.-S."/>
            <person name="Jang Y.H."/>
            <person name="Kim K.-H."/>
        </authorList>
    </citation>
    <scope>NUCLEOTIDE SEQUENCE [LARGE SCALE GENOMIC DNA]</scope>
    <source>
        <strain evidence="9 10">RR4-38</strain>
    </source>
</reference>
<dbReference type="PANTHER" id="PTHR30619">
    <property type="entry name" value="DNA INTERNALIZATION/COMPETENCE PROTEIN COMEC/REC2"/>
    <property type="match status" value="1"/>
</dbReference>
<protein>
    <recommendedName>
        <fullName evidence="11">Competence protein ComEC</fullName>
    </recommendedName>
</protein>
<dbReference type="AlphaFoldDB" id="A0A2S0HWK6"/>
<evidence type="ECO:0000256" key="5">
    <source>
        <dbReference type="ARBA" id="ARBA00023136"/>
    </source>
</evidence>
<keyword evidence="2" id="KW-1003">Cell membrane</keyword>
<feature type="transmembrane region" description="Helical" evidence="6">
    <location>
        <begin position="352"/>
        <end position="372"/>
    </location>
</feature>
<feature type="transmembrane region" description="Helical" evidence="6">
    <location>
        <begin position="7"/>
        <end position="25"/>
    </location>
</feature>
<feature type="transmembrane region" description="Helical" evidence="6">
    <location>
        <begin position="328"/>
        <end position="345"/>
    </location>
</feature>
<dbReference type="KEGG" id="aue:C5O00_07740"/>
<keyword evidence="5 6" id="KW-0472">Membrane</keyword>
<accession>A0A2S0HWK6</accession>
<feature type="transmembrane region" description="Helical" evidence="6">
    <location>
        <begin position="286"/>
        <end position="308"/>
    </location>
</feature>
<evidence type="ECO:0000256" key="3">
    <source>
        <dbReference type="ARBA" id="ARBA00022692"/>
    </source>
</evidence>
<evidence type="ECO:0000256" key="2">
    <source>
        <dbReference type="ARBA" id="ARBA00022475"/>
    </source>
</evidence>
<feature type="transmembrane region" description="Helical" evidence="6">
    <location>
        <begin position="55"/>
        <end position="74"/>
    </location>
</feature>
<gene>
    <name evidence="9" type="ORF">C5O00_07740</name>
</gene>
<dbReference type="OrthoDB" id="9761531at2"/>
<dbReference type="InterPro" id="IPR025405">
    <property type="entry name" value="DUF4131"/>
</dbReference>
<keyword evidence="4 6" id="KW-1133">Transmembrane helix</keyword>
<feature type="domain" description="ComEC/Rec2-related protein" evidence="7">
    <location>
        <begin position="231"/>
        <end position="496"/>
    </location>
</feature>
<keyword evidence="3 6" id="KW-0812">Transmembrane</keyword>
<keyword evidence="10" id="KW-1185">Reference proteome</keyword>
<sequence>MHFINFPIVRFSFFLILGITTARFIQSQFWFYFLPAALLVLIVVWRIARRQLFQKVYFGIAAYLCFFGLGLANYQLRLPRFQKDHFRHFISEEKSALLEVEVKEILKPSTFSEKYIAKVVSNGQRSLVGNILLYVRKDDTLQLFSVGDRLWVDGQASAVPPPLNPYQFNYAKFLEIQDVYHQMRPDPNFIQRVATDRFSIKRYSSKIRDHLIHKLDVPGFGEEEQSIIQALILGERNNIQPELYQSYAAAGAIHILAVSGLHVGIIYFLLLYVLKPLRWLSHGKQMQLVILVLFLWSYALLTGLSPSVTRAVTMFSFFALAQLLNRPTNSINTLFLSLFFLLIWNPKWIFHVGFQLSYAAVFFILWLQPLLYNLYSPRFYPDRLIWGIFTVSIAAQLGVAPLSIYYFNQFPGLFLLSNLVILPFLSVVVCFGILIIILLSLEILPEWMAGLYNNLIQLLNQFVNWIASQESFLITDIHFPFIMLVGVYVLIIGILQCSKPFNFRRVKVALICILFFQVLLFLNSLETTRSQLTIFHKTGHSLIGIRQGKELKLLKADTSSRHGSSFPIQAYRIGMDCKVYSEEKIPDIISYADKIMLIVDSSSVYPFTRKVDIVLLRGNPRIHLERIIDSLQPSLLVADGSNYKTNVNRWRETCKKRKLTFHFTGERGAFILE</sequence>
<dbReference type="GO" id="GO:0005886">
    <property type="term" value="C:plasma membrane"/>
    <property type="evidence" value="ECO:0007669"/>
    <property type="project" value="UniProtKB-SubCell"/>
</dbReference>
<name>A0A2S0HWK6_9FLAO</name>
<evidence type="ECO:0000259" key="8">
    <source>
        <dbReference type="Pfam" id="PF13567"/>
    </source>
</evidence>
<dbReference type="NCBIfam" id="TIGR00360">
    <property type="entry name" value="ComEC_N-term"/>
    <property type="match status" value="1"/>
</dbReference>
<proteinExistence type="predicted"/>
<evidence type="ECO:0000256" key="4">
    <source>
        <dbReference type="ARBA" id="ARBA00022989"/>
    </source>
</evidence>
<evidence type="ECO:0000313" key="9">
    <source>
        <dbReference type="EMBL" id="AVI51071.1"/>
    </source>
</evidence>